<dbReference type="SMART" id="SM00460">
    <property type="entry name" value="TGc"/>
    <property type="match status" value="1"/>
</dbReference>
<organism evidence="2 3">
    <name type="scientific">Loktanella atrilutea</name>
    <dbReference type="NCBI Taxonomy" id="366533"/>
    <lineage>
        <taxon>Bacteria</taxon>
        <taxon>Pseudomonadati</taxon>
        <taxon>Pseudomonadota</taxon>
        <taxon>Alphaproteobacteria</taxon>
        <taxon>Rhodobacterales</taxon>
        <taxon>Roseobacteraceae</taxon>
        <taxon>Loktanella</taxon>
    </lineage>
</organism>
<sequence length="258" mass="28178">MDSQITVRLNYGVPQPCTLLLQIRAMTDASQTVTWENTEIAAYRSFRDMPAEEGIGNRIWLETNGDLILTYSAQVSVNRFVARMDTLQETPLYQLNAPTIKYLMASRYCTADAFADFLAETFGQLSGGAKVLAMSKWITDNLTYDNDSSDSDTTAKDTFAARRGVCRDYAHLLIAFCRSSAIPARIASVYSPDVSPPDFHAVAEVYLNGGWHLIDPTGMTTPDRMVVVGVGRDAADVAFLTAFGTATLNEQAVSVTAG</sequence>
<dbReference type="InterPro" id="IPR002931">
    <property type="entry name" value="Transglutaminase-like"/>
</dbReference>
<evidence type="ECO:0000313" key="2">
    <source>
        <dbReference type="EMBL" id="SHF68628.1"/>
    </source>
</evidence>
<dbReference type="OrthoDB" id="5438043at2"/>
<evidence type="ECO:0000259" key="1">
    <source>
        <dbReference type="SMART" id="SM00460"/>
    </source>
</evidence>
<dbReference type="PANTHER" id="PTHR33490:SF12">
    <property type="entry name" value="BLL5557 PROTEIN"/>
    <property type="match status" value="1"/>
</dbReference>
<dbReference type="STRING" id="366533.SAMN05444339_11079"/>
<gene>
    <name evidence="2" type="ORF">SAMN05444339_11079</name>
</gene>
<feature type="domain" description="Transglutaminase-like" evidence="1">
    <location>
        <begin position="158"/>
        <end position="218"/>
    </location>
</feature>
<dbReference type="RefSeq" id="WP_143155473.1">
    <property type="nucleotide sequence ID" value="NZ_FQUE01000010.1"/>
</dbReference>
<dbReference type="Gene3D" id="2.60.40.2250">
    <property type="match status" value="1"/>
</dbReference>
<reference evidence="3" key="1">
    <citation type="submission" date="2016-11" db="EMBL/GenBank/DDBJ databases">
        <authorList>
            <person name="Varghese N."/>
            <person name="Submissions S."/>
        </authorList>
    </citation>
    <scope>NUCLEOTIDE SEQUENCE [LARGE SCALE GENOMIC DNA]</scope>
    <source>
        <strain evidence="3">DSM 29326</strain>
    </source>
</reference>
<dbReference type="Pfam" id="PF01841">
    <property type="entry name" value="Transglut_core"/>
    <property type="match status" value="1"/>
</dbReference>
<accession>A0A1M5DNL7</accession>
<name>A0A1M5DNL7_LOKAT</name>
<protein>
    <submittedName>
        <fullName evidence="2">Transglutaminase-like superfamily protein</fullName>
    </submittedName>
</protein>
<keyword evidence="3" id="KW-1185">Reference proteome</keyword>
<proteinExistence type="predicted"/>
<dbReference type="SUPFAM" id="SSF54001">
    <property type="entry name" value="Cysteine proteinases"/>
    <property type="match status" value="1"/>
</dbReference>
<dbReference type="Proteomes" id="UP000183987">
    <property type="component" value="Unassembled WGS sequence"/>
</dbReference>
<dbReference type="EMBL" id="FQUE01000010">
    <property type="protein sequence ID" value="SHF68628.1"/>
    <property type="molecule type" value="Genomic_DNA"/>
</dbReference>
<dbReference type="AlphaFoldDB" id="A0A1M5DNL7"/>
<dbReference type="PANTHER" id="PTHR33490">
    <property type="entry name" value="BLR5614 PROTEIN-RELATED"/>
    <property type="match status" value="1"/>
</dbReference>
<evidence type="ECO:0000313" key="3">
    <source>
        <dbReference type="Proteomes" id="UP000183987"/>
    </source>
</evidence>
<dbReference type="InterPro" id="IPR038765">
    <property type="entry name" value="Papain-like_cys_pep_sf"/>
</dbReference>
<dbReference type="Gene3D" id="3.10.620.30">
    <property type="match status" value="1"/>
</dbReference>